<dbReference type="AlphaFoldDB" id="A0A1J5PKY9"/>
<name>A0A1J5PKY9_9ZZZZ</name>
<evidence type="ECO:0000256" key="1">
    <source>
        <dbReference type="SAM" id="MobiDB-lite"/>
    </source>
</evidence>
<dbReference type="Gene3D" id="3.30.565.10">
    <property type="entry name" value="Histidine kinase-like ATPase, C-terminal domain"/>
    <property type="match status" value="1"/>
</dbReference>
<gene>
    <name evidence="2" type="ORF">GALL_524830</name>
</gene>
<feature type="region of interest" description="Disordered" evidence="1">
    <location>
        <begin position="90"/>
        <end position="122"/>
    </location>
</feature>
<accession>A0A1J5PKY9</accession>
<evidence type="ECO:0000313" key="2">
    <source>
        <dbReference type="EMBL" id="OIQ65955.1"/>
    </source>
</evidence>
<dbReference type="EMBL" id="MLJW01006936">
    <property type="protein sequence ID" value="OIQ65955.1"/>
    <property type="molecule type" value="Genomic_DNA"/>
</dbReference>
<sequence>MRLEALAELIEELLTAAVHAAPTCRLLLTASMRGDTIEISAIDDVPAANRELREASVRDLMQRVSIRGGSLHIEVQSDEGTTMTLRLAAATDRRASRDPVPDAGSTTPVASRIDAHGTVARG</sequence>
<organism evidence="2">
    <name type="scientific">mine drainage metagenome</name>
    <dbReference type="NCBI Taxonomy" id="410659"/>
    <lineage>
        <taxon>unclassified sequences</taxon>
        <taxon>metagenomes</taxon>
        <taxon>ecological metagenomes</taxon>
    </lineage>
</organism>
<feature type="compositionally biased region" description="Basic and acidic residues" evidence="1">
    <location>
        <begin position="91"/>
        <end position="100"/>
    </location>
</feature>
<comment type="caution">
    <text evidence="2">The sequence shown here is derived from an EMBL/GenBank/DDBJ whole genome shotgun (WGS) entry which is preliminary data.</text>
</comment>
<dbReference type="InterPro" id="IPR036890">
    <property type="entry name" value="HATPase_C_sf"/>
</dbReference>
<reference evidence="2" key="1">
    <citation type="submission" date="2016-10" db="EMBL/GenBank/DDBJ databases">
        <title>Sequence of Gallionella enrichment culture.</title>
        <authorList>
            <person name="Poehlein A."/>
            <person name="Muehling M."/>
            <person name="Daniel R."/>
        </authorList>
    </citation>
    <scope>NUCLEOTIDE SEQUENCE</scope>
</reference>
<protein>
    <submittedName>
        <fullName evidence="2">Uncharacterized protein</fullName>
    </submittedName>
</protein>
<proteinExistence type="predicted"/>